<accession>A0A0E9U9S8</accession>
<organism evidence="1">
    <name type="scientific">Anguilla anguilla</name>
    <name type="common">European freshwater eel</name>
    <name type="synonym">Muraena anguilla</name>
    <dbReference type="NCBI Taxonomy" id="7936"/>
    <lineage>
        <taxon>Eukaryota</taxon>
        <taxon>Metazoa</taxon>
        <taxon>Chordata</taxon>
        <taxon>Craniata</taxon>
        <taxon>Vertebrata</taxon>
        <taxon>Euteleostomi</taxon>
        <taxon>Actinopterygii</taxon>
        <taxon>Neopterygii</taxon>
        <taxon>Teleostei</taxon>
        <taxon>Anguilliformes</taxon>
        <taxon>Anguillidae</taxon>
        <taxon>Anguilla</taxon>
    </lineage>
</organism>
<protein>
    <submittedName>
        <fullName evidence="1">Uncharacterized protein</fullName>
    </submittedName>
</protein>
<dbReference type="EMBL" id="GBXM01046100">
    <property type="protein sequence ID" value="JAH62477.1"/>
    <property type="molecule type" value="Transcribed_RNA"/>
</dbReference>
<dbReference type="AlphaFoldDB" id="A0A0E9U9S8"/>
<reference evidence="1" key="2">
    <citation type="journal article" date="2015" name="Fish Shellfish Immunol.">
        <title>Early steps in the European eel (Anguilla anguilla)-Vibrio vulnificus interaction in the gills: Role of the RtxA13 toxin.</title>
        <authorList>
            <person name="Callol A."/>
            <person name="Pajuelo D."/>
            <person name="Ebbesson L."/>
            <person name="Teles M."/>
            <person name="MacKenzie S."/>
            <person name="Amaro C."/>
        </authorList>
    </citation>
    <scope>NUCLEOTIDE SEQUENCE</scope>
</reference>
<reference evidence="1" key="1">
    <citation type="submission" date="2014-11" db="EMBL/GenBank/DDBJ databases">
        <authorList>
            <person name="Amaro Gonzalez C."/>
        </authorList>
    </citation>
    <scope>NUCLEOTIDE SEQUENCE</scope>
</reference>
<evidence type="ECO:0000313" key="1">
    <source>
        <dbReference type="EMBL" id="JAH62477.1"/>
    </source>
</evidence>
<name>A0A0E9U9S8_ANGAN</name>
<proteinExistence type="predicted"/>
<sequence length="32" mass="3679">MVSCGCKAEEYSVPSFFSLKSQLFSRLQFVLF</sequence>